<reference evidence="2 3" key="1">
    <citation type="journal article" date="2015" name="Antonie Van Leeuwenhoek">
        <title>Bosea vaviloviae sp. nov., a new species of slow-growing rhizobia isolated from nodules of the relict species Vavilovia formosa (Stev.) Fed.</title>
        <authorList>
            <person name="Safronova V.I."/>
            <person name="Kuznetsova I.G."/>
            <person name="Sazanova A.L."/>
            <person name="Kimeklis A.K."/>
            <person name="Belimov A.A."/>
            <person name="Andronov E.E."/>
            <person name="Pinaev A.G."/>
            <person name="Chizhevskaya E.P."/>
            <person name="Pukhaev A.R."/>
            <person name="Popov K.P."/>
            <person name="Willems A."/>
            <person name="Tikhonovich I.A."/>
        </authorList>
    </citation>
    <scope>NUCLEOTIDE SEQUENCE [LARGE SCALE GENOMIC DNA]</scope>
    <source>
        <strain evidence="2 3">Vaf18</strain>
    </source>
</reference>
<dbReference type="STRING" id="1526658.BHK69_01705"/>
<dbReference type="EMBL" id="CP017147">
    <property type="protein sequence ID" value="AOO79386.1"/>
    <property type="molecule type" value="Genomic_DNA"/>
</dbReference>
<dbReference type="PANTHER" id="PTHR41521:SF4">
    <property type="entry name" value="BLR0684 PROTEIN"/>
    <property type="match status" value="1"/>
</dbReference>
<organism evidence="2 3">
    <name type="scientific">Bosea vaviloviae</name>
    <dbReference type="NCBI Taxonomy" id="1526658"/>
    <lineage>
        <taxon>Bacteria</taxon>
        <taxon>Pseudomonadati</taxon>
        <taxon>Pseudomonadota</taxon>
        <taxon>Alphaproteobacteria</taxon>
        <taxon>Hyphomicrobiales</taxon>
        <taxon>Boseaceae</taxon>
        <taxon>Bosea</taxon>
    </lineage>
</organism>
<dbReference type="Pfam" id="PF07045">
    <property type="entry name" value="DUF1330"/>
    <property type="match status" value="1"/>
</dbReference>
<dbReference type="Proteomes" id="UP000094969">
    <property type="component" value="Chromosome"/>
</dbReference>
<gene>
    <name evidence="2" type="ORF">BHK69_01705</name>
</gene>
<dbReference type="KEGG" id="bvv:BHK69_01705"/>
<sequence length="109" mass="11791">MTAYAIAHLQDVDLGPEILSYISTIDATLIPFGGRFLVHGATPEVVEGPWPGDLVMIAFPDMEAARGWYASPAYREILPLRTRNSTSVTMLVDGVPEGYKATQVLAKLG</sequence>
<dbReference type="InterPro" id="IPR011008">
    <property type="entry name" value="Dimeric_a/b-barrel"/>
</dbReference>
<dbReference type="SUPFAM" id="SSF54909">
    <property type="entry name" value="Dimeric alpha+beta barrel"/>
    <property type="match status" value="1"/>
</dbReference>
<dbReference type="Gene3D" id="3.30.70.100">
    <property type="match status" value="1"/>
</dbReference>
<evidence type="ECO:0000313" key="3">
    <source>
        <dbReference type="Proteomes" id="UP000094969"/>
    </source>
</evidence>
<dbReference type="InterPro" id="IPR010753">
    <property type="entry name" value="DUF1330"/>
</dbReference>
<dbReference type="RefSeq" id="WP_069688609.1">
    <property type="nucleotide sequence ID" value="NZ_CP017147.1"/>
</dbReference>
<dbReference type="AlphaFoldDB" id="A0A1D7TWB8"/>
<protein>
    <recommendedName>
        <fullName evidence="1">DUF1330 domain-containing protein</fullName>
    </recommendedName>
</protein>
<proteinExistence type="predicted"/>
<feature type="domain" description="DUF1330" evidence="1">
    <location>
        <begin position="2"/>
        <end position="95"/>
    </location>
</feature>
<accession>A0A1D7TWB8</accession>
<keyword evidence="3" id="KW-1185">Reference proteome</keyword>
<dbReference type="OrthoDB" id="9806380at2"/>
<evidence type="ECO:0000313" key="2">
    <source>
        <dbReference type="EMBL" id="AOO79386.1"/>
    </source>
</evidence>
<dbReference type="PANTHER" id="PTHR41521">
    <property type="match status" value="1"/>
</dbReference>
<name>A0A1D7TWB8_9HYPH</name>
<evidence type="ECO:0000259" key="1">
    <source>
        <dbReference type="Pfam" id="PF07045"/>
    </source>
</evidence>